<evidence type="ECO:0000256" key="2">
    <source>
        <dbReference type="ARBA" id="ARBA00022840"/>
    </source>
</evidence>
<keyword evidence="2" id="KW-0067">ATP-binding</keyword>
<gene>
    <name evidence="5" type="ORF">I586_00930</name>
    <name evidence="4" type="ORF">UAY_00936</name>
</gene>
<dbReference type="InterPro" id="IPR050334">
    <property type="entry name" value="Molybdenum_import_ModC"/>
</dbReference>
<dbReference type="EMBL" id="AJAS01000011">
    <property type="protein sequence ID" value="EOI02689.1"/>
    <property type="molecule type" value="Genomic_DNA"/>
</dbReference>
<dbReference type="RefSeq" id="WP_010764332.1">
    <property type="nucleotide sequence ID" value="NZ_ASWB01000001.1"/>
</dbReference>
<feature type="domain" description="ABC transporter" evidence="3">
    <location>
        <begin position="2"/>
        <end position="227"/>
    </location>
</feature>
<dbReference type="Proteomes" id="UP000014157">
    <property type="component" value="Unassembled WGS sequence"/>
</dbReference>
<keyword evidence="1" id="KW-0547">Nucleotide-binding</keyword>
<reference evidence="5 7" key="2">
    <citation type="submission" date="2013-03" db="EMBL/GenBank/DDBJ databases">
        <title>The Genome Sequence of Enterococcus moraviensis BAA-383 (PacBio/Illumina hybrid assembly).</title>
        <authorList>
            <consortium name="The Broad Institute Genomics Platform"/>
            <consortium name="The Broad Institute Genome Sequencing Center for Infectious Disease"/>
            <person name="Earl A."/>
            <person name="Russ C."/>
            <person name="Gilmore M."/>
            <person name="Surin D."/>
            <person name="Walker B."/>
            <person name="Young S."/>
            <person name="Zeng Q."/>
            <person name="Gargeya S."/>
            <person name="Fitzgerald M."/>
            <person name="Haas B."/>
            <person name="Abouelleil A."/>
            <person name="Allen A.W."/>
            <person name="Alvarado L."/>
            <person name="Arachchi H.M."/>
            <person name="Berlin A.M."/>
            <person name="Chapman S.B."/>
            <person name="Gainer-Dewar J."/>
            <person name="Goldberg J."/>
            <person name="Griggs A."/>
            <person name="Gujja S."/>
            <person name="Hansen M."/>
            <person name="Howarth C."/>
            <person name="Imamovic A."/>
            <person name="Ireland A."/>
            <person name="Larimer J."/>
            <person name="McCowan C."/>
            <person name="Murphy C."/>
            <person name="Pearson M."/>
            <person name="Poon T.W."/>
            <person name="Priest M."/>
            <person name="Roberts A."/>
            <person name="Saif S."/>
            <person name="Shea T."/>
            <person name="Sisk P."/>
            <person name="Sykes S."/>
            <person name="Wortman J."/>
            <person name="Nusbaum C."/>
            <person name="Birren B."/>
        </authorList>
    </citation>
    <scope>NUCLEOTIDE SEQUENCE [LARGE SCALE GENOMIC DNA]</scope>
    <source>
        <strain evidence="5 7">ATCC BAA-383</strain>
    </source>
</reference>
<dbReference type="PANTHER" id="PTHR43514:SF1">
    <property type="entry name" value="SULFATE_THIOSULFATE IMPORT ATP-BINDING PROTEIN CYSA"/>
    <property type="match status" value="1"/>
</dbReference>
<keyword evidence="7" id="KW-1185">Reference proteome</keyword>
<dbReference type="InterPro" id="IPR003439">
    <property type="entry name" value="ABC_transporter-like_ATP-bd"/>
</dbReference>
<dbReference type="SMART" id="SM00382">
    <property type="entry name" value="AAA"/>
    <property type="match status" value="1"/>
</dbReference>
<dbReference type="PANTHER" id="PTHR43514">
    <property type="entry name" value="ABC TRANSPORTER I FAMILY MEMBER 10"/>
    <property type="match status" value="1"/>
</dbReference>
<dbReference type="EMBL" id="ASWB01000001">
    <property type="protein sequence ID" value="EOT73934.1"/>
    <property type="molecule type" value="Genomic_DNA"/>
</dbReference>
<evidence type="ECO:0000313" key="5">
    <source>
        <dbReference type="EMBL" id="EOT73934.1"/>
    </source>
</evidence>
<dbReference type="InterPro" id="IPR003593">
    <property type="entry name" value="AAA+_ATPase"/>
</dbReference>
<dbReference type="OrthoDB" id="9785080at2"/>
<dbReference type="PROSITE" id="PS50893">
    <property type="entry name" value="ABC_TRANSPORTER_2"/>
    <property type="match status" value="1"/>
</dbReference>
<organism evidence="4 6">
    <name type="scientific">Enterococcus moraviensis ATCC BAA-383</name>
    <dbReference type="NCBI Taxonomy" id="1158609"/>
    <lineage>
        <taxon>Bacteria</taxon>
        <taxon>Bacillati</taxon>
        <taxon>Bacillota</taxon>
        <taxon>Bacilli</taxon>
        <taxon>Lactobacillales</taxon>
        <taxon>Enterococcaceae</taxon>
        <taxon>Enterococcus</taxon>
    </lineage>
</organism>
<dbReference type="AlphaFoldDB" id="R2TCC6"/>
<dbReference type="SUPFAM" id="SSF52540">
    <property type="entry name" value="P-loop containing nucleoside triphosphate hydrolases"/>
    <property type="match status" value="1"/>
</dbReference>
<evidence type="ECO:0000313" key="6">
    <source>
        <dbReference type="Proteomes" id="UP000013781"/>
    </source>
</evidence>
<evidence type="ECO:0000259" key="3">
    <source>
        <dbReference type="PROSITE" id="PS50893"/>
    </source>
</evidence>
<evidence type="ECO:0000313" key="7">
    <source>
        <dbReference type="Proteomes" id="UP000014157"/>
    </source>
</evidence>
<reference evidence="4 6" key="1">
    <citation type="submission" date="2013-02" db="EMBL/GenBank/DDBJ databases">
        <title>The Genome Sequence of Enterococcus moraviensis BAA-383.</title>
        <authorList>
            <consortium name="The Broad Institute Genome Sequencing Platform"/>
            <consortium name="The Broad Institute Genome Sequencing Center for Infectious Disease"/>
            <person name="Earl A.M."/>
            <person name="Gilmore M.S."/>
            <person name="Lebreton F."/>
            <person name="Walker B."/>
            <person name="Young S.K."/>
            <person name="Zeng Q."/>
            <person name="Gargeya S."/>
            <person name="Fitzgerald M."/>
            <person name="Haas B."/>
            <person name="Abouelleil A."/>
            <person name="Alvarado L."/>
            <person name="Arachchi H.M."/>
            <person name="Berlin A.M."/>
            <person name="Chapman S.B."/>
            <person name="Dewar J."/>
            <person name="Goldberg J."/>
            <person name="Griggs A."/>
            <person name="Gujja S."/>
            <person name="Hansen M."/>
            <person name="Howarth C."/>
            <person name="Imamovic A."/>
            <person name="Larimer J."/>
            <person name="McCowan C."/>
            <person name="Murphy C."/>
            <person name="Neiman D."/>
            <person name="Pearson M."/>
            <person name="Priest M."/>
            <person name="Roberts A."/>
            <person name="Saif S."/>
            <person name="Shea T."/>
            <person name="Sisk P."/>
            <person name="Sykes S."/>
            <person name="Wortman J."/>
            <person name="Nusbaum C."/>
            <person name="Birren B."/>
        </authorList>
    </citation>
    <scope>NUCLEOTIDE SEQUENCE [LARGE SCALE GENOMIC DNA]</scope>
    <source>
        <strain evidence="4 6">ATCC BAA-383</strain>
    </source>
</reference>
<dbReference type="InterPro" id="IPR027417">
    <property type="entry name" value="P-loop_NTPase"/>
</dbReference>
<dbReference type="STRING" id="155617.RV09_GL001002"/>
<evidence type="ECO:0000256" key="1">
    <source>
        <dbReference type="ARBA" id="ARBA00022741"/>
    </source>
</evidence>
<evidence type="ECO:0000313" key="4">
    <source>
        <dbReference type="EMBL" id="EOI02689.1"/>
    </source>
</evidence>
<dbReference type="Gene3D" id="3.40.50.300">
    <property type="entry name" value="P-loop containing nucleotide triphosphate hydrolases"/>
    <property type="match status" value="1"/>
</dbReference>
<dbReference type="InterPro" id="IPR017871">
    <property type="entry name" value="ABC_transporter-like_CS"/>
</dbReference>
<accession>R2TCC6</accession>
<sequence>MNLIVDIQKKLRDHPLKVSFEIDTTTLGILGASGCGKSMLLKCIAGIETPDSGRIQLGDHVLFDKEKGIDVPPQKRKVGLLFQQYALFPHLTVYKNLSSVTTDVQLIQKLVHMFQLENVENSYPRQLSGGQKQRVALARILASKPELLLLDEPFSALDTSLKEELQLELQNHLTGFNGNVLIVSHSLDELYRLCPNLGIMTKSGLIQGMTTDLFKQPQTVEAARLTGCKNIYPIKRIDAHTLKIPGIEKPWTVAAEILKNCSYIGIRAHDLLLDDSHVNLLTVQYVSSQQTPFEQNAWFCCNNLDFWWKGSKQINVEKINHFTVSPKAIMVLRE</sequence>
<dbReference type="GO" id="GO:0016887">
    <property type="term" value="F:ATP hydrolysis activity"/>
    <property type="evidence" value="ECO:0007669"/>
    <property type="project" value="InterPro"/>
</dbReference>
<dbReference type="PROSITE" id="PS00211">
    <property type="entry name" value="ABC_TRANSPORTER_1"/>
    <property type="match status" value="1"/>
</dbReference>
<dbReference type="GO" id="GO:0005524">
    <property type="term" value="F:ATP binding"/>
    <property type="evidence" value="ECO:0007669"/>
    <property type="project" value="UniProtKB-KW"/>
</dbReference>
<dbReference type="PATRIC" id="fig|1158609.3.peg.893"/>
<dbReference type="eggNOG" id="COG3842">
    <property type="taxonomic scope" value="Bacteria"/>
</dbReference>
<protein>
    <recommendedName>
        <fullName evidence="3">ABC transporter domain-containing protein</fullName>
    </recommendedName>
</protein>
<dbReference type="Pfam" id="PF00005">
    <property type="entry name" value="ABC_tran"/>
    <property type="match status" value="1"/>
</dbReference>
<proteinExistence type="predicted"/>
<comment type="caution">
    <text evidence="4">The sequence shown here is derived from an EMBL/GenBank/DDBJ whole genome shotgun (WGS) entry which is preliminary data.</text>
</comment>
<name>R2TCC6_9ENTE</name>
<dbReference type="HOGENOM" id="CLU_000604_1_1_9"/>
<dbReference type="Proteomes" id="UP000013781">
    <property type="component" value="Unassembled WGS sequence"/>
</dbReference>